<evidence type="ECO:0000313" key="2">
    <source>
        <dbReference type="Proteomes" id="UP000678374"/>
    </source>
</evidence>
<dbReference type="AlphaFoldDB" id="A0A940YHI0"/>
<evidence type="ECO:0000313" key="1">
    <source>
        <dbReference type="EMBL" id="MBQ0957934.1"/>
    </source>
</evidence>
<gene>
    <name evidence="1" type="ORF">KAK06_03085</name>
</gene>
<dbReference type="EMBL" id="JAGQDE010000002">
    <property type="protein sequence ID" value="MBQ0957934.1"/>
    <property type="molecule type" value="Genomic_DNA"/>
</dbReference>
<sequence>MLQRFEAGGQPMAPQQYRALAQQARTLLDGATPGPALDSLLHAFPVLSDLYENSHYEHAGLCRHPLDAALAAEQAARQALQRAAS</sequence>
<protein>
    <submittedName>
        <fullName evidence="1">Uncharacterized protein</fullName>
    </submittedName>
</protein>
<reference evidence="1" key="1">
    <citation type="submission" date="2021-04" db="EMBL/GenBank/DDBJ databases">
        <title>The genome sequence of Ideonella sp. 4Y11.</title>
        <authorList>
            <person name="Liu Y."/>
        </authorList>
    </citation>
    <scope>NUCLEOTIDE SEQUENCE</scope>
    <source>
        <strain evidence="1">4Y11</strain>
    </source>
</reference>
<proteinExistence type="predicted"/>
<organism evidence="1 2">
    <name type="scientific">Ideonella aquatica</name>
    <dbReference type="NCBI Taxonomy" id="2824119"/>
    <lineage>
        <taxon>Bacteria</taxon>
        <taxon>Pseudomonadati</taxon>
        <taxon>Pseudomonadota</taxon>
        <taxon>Betaproteobacteria</taxon>
        <taxon>Burkholderiales</taxon>
        <taxon>Sphaerotilaceae</taxon>
        <taxon>Ideonella</taxon>
    </lineage>
</organism>
<comment type="caution">
    <text evidence="1">The sequence shown here is derived from an EMBL/GenBank/DDBJ whole genome shotgun (WGS) entry which is preliminary data.</text>
</comment>
<keyword evidence="2" id="KW-1185">Reference proteome</keyword>
<dbReference type="Proteomes" id="UP000678374">
    <property type="component" value="Unassembled WGS sequence"/>
</dbReference>
<name>A0A940YHI0_9BURK</name>
<accession>A0A940YHI0</accession>